<evidence type="ECO:0000259" key="7">
    <source>
        <dbReference type="PROSITE" id="PS50847"/>
    </source>
</evidence>
<dbReference type="InterPro" id="IPR013783">
    <property type="entry name" value="Ig-like_fold"/>
</dbReference>
<dbReference type="NCBIfam" id="TIGR01167">
    <property type="entry name" value="LPXTG_anchor"/>
    <property type="match status" value="1"/>
</dbReference>
<feature type="transmembrane region" description="Helical" evidence="6">
    <location>
        <begin position="168"/>
        <end position="186"/>
    </location>
</feature>
<keyword evidence="6" id="KW-0472">Membrane</keyword>
<comment type="subcellular location">
    <subcellularLocation>
        <location evidence="1">Secreted</location>
        <location evidence="1">Cell wall</location>
        <topology evidence="1">Peptidoglycan-anchor</topology>
    </subcellularLocation>
</comment>
<evidence type="ECO:0000256" key="2">
    <source>
        <dbReference type="ARBA" id="ARBA00022512"/>
    </source>
</evidence>
<organism evidence="8 9">
    <name type="scientific">Listeria fleischmannii FSL S10-1203</name>
    <dbReference type="NCBI Taxonomy" id="1265822"/>
    <lineage>
        <taxon>Bacteria</taxon>
        <taxon>Bacillati</taxon>
        <taxon>Bacillota</taxon>
        <taxon>Bacilli</taxon>
        <taxon>Bacillales</taxon>
        <taxon>Listeriaceae</taxon>
        <taxon>Listeria</taxon>
    </lineage>
</organism>
<protein>
    <submittedName>
        <fullName evidence="8">Putative peptidoglycan linked protein</fullName>
    </submittedName>
</protein>
<dbReference type="Pfam" id="PF16403">
    <property type="entry name" value="Bact_surface_Ig-like"/>
    <property type="match status" value="2"/>
</dbReference>
<sequence>MAAKDIEDGDLLAHVQITANNVDTRQPGTYEVTYEVMDRDGNTAMFTRQVVVTEAPTITGEETITLNQGDLFDAMHAVTAQDKEDGNLMKQIAVLASDVNVNVPGTYHVTYDVVDSDGNSAMFTRTVVVKAVAKPVQPVVIHPDADLIVVQPAQEKAALPKTGDQSSAPVGLVGLALLAFSGFLFWRKK</sequence>
<evidence type="ECO:0000256" key="3">
    <source>
        <dbReference type="ARBA" id="ARBA00022525"/>
    </source>
</evidence>
<gene>
    <name evidence="8" type="ORF">MCOL2_18889</name>
</gene>
<dbReference type="AlphaFoldDB" id="W7DMF7"/>
<dbReference type="EMBL" id="AODM01000075">
    <property type="protein sequence ID" value="EUJ46518.1"/>
    <property type="molecule type" value="Genomic_DNA"/>
</dbReference>
<name>W7DMF7_9LIST</name>
<dbReference type="PROSITE" id="PS50847">
    <property type="entry name" value="GRAM_POS_ANCHORING"/>
    <property type="match status" value="1"/>
</dbReference>
<dbReference type="PATRIC" id="fig|1265822.4.peg.3856"/>
<keyword evidence="6" id="KW-0812">Transmembrane</keyword>
<evidence type="ECO:0000313" key="8">
    <source>
        <dbReference type="EMBL" id="EUJ46518.1"/>
    </source>
</evidence>
<dbReference type="Gene3D" id="2.60.40.10">
    <property type="entry name" value="Immunoglobulins"/>
    <property type="match status" value="2"/>
</dbReference>
<proteinExistence type="predicted"/>
<keyword evidence="6" id="KW-1133">Transmembrane helix</keyword>
<reference evidence="8 9" key="1">
    <citation type="submission" date="2012-12" db="EMBL/GenBank/DDBJ databases">
        <title>Novel taxa of Listeriaceae from agricultural environments in the United States.</title>
        <authorList>
            <person name="den Bakker H.C."/>
            <person name="Allred A."/>
            <person name="Warchocki S."/>
            <person name="Wright E.M."/>
            <person name="Burrell A."/>
            <person name="Nightingale K.K."/>
            <person name="Kephart D."/>
            <person name="Wiedmann M."/>
        </authorList>
    </citation>
    <scope>NUCLEOTIDE SEQUENCE [LARGE SCALE GENOMIC DNA]</scope>
    <source>
        <strain evidence="8 9">FSL S10-1203</strain>
    </source>
</reference>
<keyword evidence="5" id="KW-0572">Peptidoglycan-anchor</keyword>
<keyword evidence="2" id="KW-0134">Cell wall</keyword>
<dbReference type="Pfam" id="PF00746">
    <property type="entry name" value="Gram_pos_anchor"/>
    <property type="match status" value="1"/>
</dbReference>
<evidence type="ECO:0000256" key="6">
    <source>
        <dbReference type="SAM" id="Phobius"/>
    </source>
</evidence>
<accession>W7DMF7</accession>
<comment type="caution">
    <text evidence="8">The sequence shown here is derived from an EMBL/GenBank/DDBJ whole genome shotgun (WGS) entry which is preliminary data.</text>
</comment>
<evidence type="ECO:0000256" key="4">
    <source>
        <dbReference type="ARBA" id="ARBA00022729"/>
    </source>
</evidence>
<dbReference type="InterPro" id="IPR032179">
    <property type="entry name" value="Cry22Aa_Ig-like"/>
</dbReference>
<evidence type="ECO:0000313" key="9">
    <source>
        <dbReference type="Proteomes" id="UP000019241"/>
    </source>
</evidence>
<dbReference type="InterPro" id="IPR019931">
    <property type="entry name" value="LPXTG_anchor"/>
</dbReference>
<keyword evidence="4" id="KW-0732">Signal</keyword>
<dbReference type="Proteomes" id="UP000019241">
    <property type="component" value="Unassembled WGS sequence"/>
</dbReference>
<evidence type="ECO:0000256" key="5">
    <source>
        <dbReference type="ARBA" id="ARBA00023088"/>
    </source>
</evidence>
<keyword evidence="3" id="KW-0964">Secreted</keyword>
<evidence type="ECO:0000256" key="1">
    <source>
        <dbReference type="ARBA" id="ARBA00004168"/>
    </source>
</evidence>
<feature type="domain" description="Gram-positive cocci surface proteins LPxTG" evidence="7">
    <location>
        <begin position="159"/>
        <end position="189"/>
    </location>
</feature>